<evidence type="ECO:0000313" key="3">
    <source>
        <dbReference type="EMBL" id="CAF1114141.1"/>
    </source>
</evidence>
<evidence type="ECO:0000313" key="2">
    <source>
        <dbReference type="EMBL" id="CAF0882275.1"/>
    </source>
</evidence>
<protein>
    <submittedName>
        <fullName evidence="2">Uncharacterized protein</fullName>
    </submittedName>
</protein>
<dbReference type="EMBL" id="CAJOBA010014323">
    <property type="protein sequence ID" value="CAF3883101.1"/>
    <property type="molecule type" value="Genomic_DNA"/>
</dbReference>
<accession>A0A813YCK6</accession>
<dbReference type="Gene3D" id="3.40.50.720">
    <property type="entry name" value="NAD(P)-binding Rossmann-like Domain"/>
    <property type="match status" value="1"/>
</dbReference>
<evidence type="ECO:0000256" key="1">
    <source>
        <dbReference type="ARBA" id="ARBA00023002"/>
    </source>
</evidence>
<dbReference type="Proteomes" id="UP000663829">
    <property type="component" value="Unassembled WGS sequence"/>
</dbReference>
<dbReference type="OrthoDB" id="191139at2759"/>
<comment type="caution">
    <text evidence="2">The sequence shown here is derived from an EMBL/GenBank/DDBJ whole genome shotgun (WGS) entry which is preliminary data.</text>
</comment>
<evidence type="ECO:0000313" key="6">
    <source>
        <dbReference type="Proteomes" id="UP000663829"/>
    </source>
</evidence>
<dbReference type="PANTHER" id="PTHR43157:SF31">
    <property type="entry name" value="PHOSPHATIDYLINOSITOL-GLYCAN BIOSYNTHESIS CLASS F PROTEIN"/>
    <property type="match status" value="1"/>
</dbReference>
<dbReference type="Pfam" id="PF00106">
    <property type="entry name" value="adh_short"/>
    <property type="match status" value="1"/>
</dbReference>
<dbReference type="Proteomes" id="UP000682733">
    <property type="component" value="Unassembled WGS sequence"/>
</dbReference>
<dbReference type="PANTHER" id="PTHR43157">
    <property type="entry name" value="PHOSPHATIDYLINOSITOL-GLYCAN BIOSYNTHESIS CLASS F PROTEIN-RELATED"/>
    <property type="match status" value="1"/>
</dbReference>
<evidence type="ECO:0000313" key="5">
    <source>
        <dbReference type="EMBL" id="CAF3883101.1"/>
    </source>
</evidence>
<dbReference type="EMBL" id="CAJOBC010001271">
    <property type="protein sequence ID" value="CAF3668250.1"/>
    <property type="molecule type" value="Genomic_DNA"/>
</dbReference>
<dbReference type="InterPro" id="IPR036291">
    <property type="entry name" value="NAD(P)-bd_dom_sf"/>
</dbReference>
<dbReference type="EMBL" id="CAJNOQ010001271">
    <property type="protein sequence ID" value="CAF0882275.1"/>
    <property type="molecule type" value="Genomic_DNA"/>
</dbReference>
<dbReference type="Proteomes" id="UP000681722">
    <property type="component" value="Unassembled WGS sequence"/>
</dbReference>
<dbReference type="GO" id="GO:0016491">
    <property type="term" value="F:oxidoreductase activity"/>
    <property type="evidence" value="ECO:0007669"/>
    <property type="project" value="UniProtKB-KW"/>
</dbReference>
<dbReference type="Proteomes" id="UP000677228">
    <property type="component" value="Unassembled WGS sequence"/>
</dbReference>
<reference evidence="2" key="1">
    <citation type="submission" date="2021-02" db="EMBL/GenBank/DDBJ databases">
        <authorList>
            <person name="Nowell W R."/>
        </authorList>
    </citation>
    <scope>NUCLEOTIDE SEQUENCE</scope>
</reference>
<dbReference type="SUPFAM" id="SSF51735">
    <property type="entry name" value="NAD(P)-binding Rossmann-fold domains"/>
    <property type="match status" value="1"/>
</dbReference>
<name>A0A813YCK6_9BILA</name>
<dbReference type="PRINTS" id="PR00081">
    <property type="entry name" value="GDHRDH"/>
</dbReference>
<proteinExistence type="predicted"/>
<sequence length="259" mass="29314">MSKKTFIITGAYGTIGSAIANILAKNHDHQVICVGRDKIQLDNVIKSIKGSTNNEAVRGYAVDLSMKDNIYEFAKEINEPIDVLINNHATAPNQRQETSNGIELQWATNVLGYCWMMDAFHEHLKKAKHPRIVNVASYWAGDLDLNDLEFKQRKYNNNTAYRQAKQANRMLTSAYAQHFKDILVNVVHPGDASSKLSNSMGFGGHETPEQSAKTPVYLATSEEVNNITGKYFENCRQKTCPFMNETENVQKLYEICKRY</sequence>
<keyword evidence="1" id="KW-0560">Oxidoreductase</keyword>
<gene>
    <name evidence="2" type="ORF">GPM918_LOCUS7676</name>
    <name evidence="3" type="ORF">OVA965_LOCUS19881</name>
    <name evidence="4" type="ORF">SRO942_LOCUS7676</name>
    <name evidence="5" type="ORF">TMI583_LOCUS20076</name>
</gene>
<dbReference type="InterPro" id="IPR002347">
    <property type="entry name" value="SDR_fam"/>
</dbReference>
<evidence type="ECO:0000313" key="4">
    <source>
        <dbReference type="EMBL" id="CAF3668250.1"/>
    </source>
</evidence>
<dbReference type="EMBL" id="CAJNOK010010375">
    <property type="protein sequence ID" value="CAF1114141.1"/>
    <property type="molecule type" value="Genomic_DNA"/>
</dbReference>
<dbReference type="AlphaFoldDB" id="A0A813YCK6"/>
<organism evidence="2 6">
    <name type="scientific">Didymodactylos carnosus</name>
    <dbReference type="NCBI Taxonomy" id="1234261"/>
    <lineage>
        <taxon>Eukaryota</taxon>
        <taxon>Metazoa</taxon>
        <taxon>Spiralia</taxon>
        <taxon>Gnathifera</taxon>
        <taxon>Rotifera</taxon>
        <taxon>Eurotatoria</taxon>
        <taxon>Bdelloidea</taxon>
        <taxon>Philodinida</taxon>
        <taxon>Philodinidae</taxon>
        <taxon>Didymodactylos</taxon>
    </lineage>
</organism>
<keyword evidence="6" id="KW-1185">Reference proteome</keyword>